<reference evidence="3" key="1">
    <citation type="submission" date="2022-07" db="EMBL/GenBank/DDBJ databases">
        <title>Phylogenomic reconstructions and comparative analyses of Kickxellomycotina fungi.</title>
        <authorList>
            <person name="Reynolds N.K."/>
            <person name="Stajich J.E."/>
            <person name="Barry K."/>
            <person name="Grigoriev I.V."/>
            <person name="Crous P."/>
            <person name="Smith M.E."/>
        </authorList>
    </citation>
    <scope>NUCLEOTIDE SEQUENCE</scope>
    <source>
        <strain evidence="3">NBRC 32514</strain>
    </source>
</reference>
<feature type="coiled-coil region" evidence="1">
    <location>
        <begin position="43"/>
        <end position="135"/>
    </location>
</feature>
<gene>
    <name evidence="3" type="ORF">LPJ53_001999</name>
</gene>
<feature type="region of interest" description="Disordered" evidence="2">
    <location>
        <begin position="272"/>
        <end position="297"/>
    </location>
</feature>
<organism evidence="3 4">
    <name type="scientific">Coemansia erecta</name>
    <dbReference type="NCBI Taxonomy" id="147472"/>
    <lineage>
        <taxon>Eukaryota</taxon>
        <taxon>Fungi</taxon>
        <taxon>Fungi incertae sedis</taxon>
        <taxon>Zoopagomycota</taxon>
        <taxon>Kickxellomycotina</taxon>
        <taxon>Kickxellomycetes</taxon>
        <taxon>Kickxellales</taxon>
        <taxon>Kickxellaceae</taxon>
        <taxon>Coemansia</taxon>
    </lineage>
</organism>
<comment type="caution">
    <text evidence="3">The sequence shown here is derived from an EMBL/GenBank/DDBJ whole genome shotgun (WGS) entry which is preliminary data.</text>
</comment>
<evidence type="ECO:0000256" key="2">
    <source>
        <dbReference type="SAM" id="MobiDB-lite"/>
    </source>
</evidence>
<proteinExistence type="predicted"/>
<protein>
    <submittedName>
        <fullName evidence="3">Uncharacterized protein</fullName>
    </submittedName>
</protein>
<accession>A0A9W7Y334</accession>
<dbReference type="Proteomes" id="UP001149813">
    <property type="component" value="Unassembled WGS sequence"/>
</dbReference>
<keyword evidence="4" id="KW-1185">Reference proteome</keyword>
<sequence length="465" mass="51191">MDTEHGTAFDTITDIEVLRSYLRDTTQSLHSAAQMGISLAQQNQALQTRLSELTQDHQDLRQRLALIEHDRKWLQQQSLRVDQIRATLNELQTKHERTERRMASDQRVNSVQSALDVLREDFDLLARNVEEERRSRRKDSDLAAVSKSVNANKAAINHLRAQIGELSEIVDMGDAKSRAFSTETQRALAEIGQRFGGLEEVQQEAQRNIHEVAEHQGKIEQSLESVIVEYNTMLNEHEQAIRILGDSQSVLESQLPMGRPGYTLQDTLAHASTRPRNTGRGNRATSAQPVGSRNGPSVAFAPPPFPIKGGESLDNIFAADEGVSMVPVRAEASLPLSPPLSTTSTDISPISALPSMAHTRKAASVIGTPGDRPKQRTRPRMSSFSKLVSPARSAPSMSPTRLAGFGNIISTTAHVGVGWGNYWQARRHRLQFDIQRRLGLSASASAVVSSAVKPESAEEELGIED</sequence>
<evidence type="ECO:0000313" key="4">
    <source>
        <dbReference type="Proteomes" id="UP001149813"/>
    </source>
</evidence>
<keyword evidence="1" id="KW-0175">Coiled coil</keyword>
<feature type="region of interest" description="Disordered" evidence="2">
    <location>
        <begin position="361"/>
        <end position="397"/>
    </location>
</feature>
<evidence type="ECO:0000256" key="1">
    <source>
        <dbReference type="SAM" id="Coils"/>
    </source>
</evidence>
<dbReference type="AlphaFoldDB" id="A0A9W7Y334"/>
<name>A0A9W7Y334_9FUNG</name>
<feature type="compositionally biased region" description="Polar residues" evidence="2">
    <location>
        <begin position="274"/>
        <end position="295"/>
    </location>
</feature>
<dbReference type="EMBL" id="JANBOJ010000057">
    <property type="protein sequence ID" value="KAJ1723667.1"/>
    <property type="molecule type" value="Genomic_DNA"/>
</dbReference>
<evidence type="ECO:0000313" key="3">
    <source>
        <dbReference type="EMBL" id="KAJ1723667.1"/>
    </source>
</evidence>
<dbReference type="OrthoDB" id="5596186at2759"/>